<keyword evidence="9" id="KW-1185">Reference proteome</keyword>
<dbReference type="EMBL" id="UZAN01042508">
    <property type="protein sequence ID" value="VDP76087.1"/>
    <property type="molecule type" value="Genomic_DNA"/>
</dbReference>
<feature type="compositionally biased region" description="Low complexity" evidence="7">
    <location>
        <begin position="264"/>
        <end position="278"/>
    </location>
</feature>
<dbReference type="PANTHER" id="PTHR10373">
    <property type="entry name" value="TRANSCRIPTION FACTOR 7 FAMILY MEMBER"/>
    <property type="match status" value="1"/>
</dbReference>
<keyword evidence="6" id="KW-0539">Nucleus</keyword>
<evidence type="ECO:0000313" key="9">
    <source>
        <dbReference type="Proteomes" id="UP000272942"/>
    </source>
</evidence>
<evidence type="ECO:0000256" key="1">
    <source>
        <dbReference type="ARBA" id="ARBA00004123"/>
    </source>
</evidence>
<evidence type="ECO:0000256" key="3">
    <source>
        <dbReference type="ARBA" id="ARBA00023125"/>
    </source>
</evidence>
<reference evidence="8 9" key="2">
    <citation type="submission" date="2018-11" db="EMBL/GenBank/DDBJ databases">
        <authorList>
            <consortium name="Pathogen Informatics"/>
        </authorList>
    </citation>
    <scope>NUCLEOTIDE SEQUENCE [LARGE SCALE GENOMIC DNA]</scope>
    <source>
        <strain evidence="8 9">Egypt</strain>
    </source>
</reference>
<evidence type="ECO:0000256" key="4">
    <source>
        <dbReference type="ARBA" id="ARBA00023159"/>
    </source>
</evidence>
<dbReference type="AlphaFoldDB" id="A0A183AF97"/>
<reference evidence="10" key="1">
    <citation type="submission" date="2016-06" db="UniProtKB">
        <authorList>
            <consortium name="WormBaseParasite"/>
        </authorList>
    </citation>
    <scope>IDENTIFICATION</scope>
</reference>
<organism evidence="10">
    <name type="scientific">Echinostoma caproni</name>
    <dbReference type="NCBI Taxonomy" id="27848"/>
    <lineage>
        <taxon>Eukaryota</taxon>
        <taxon>Metazoa</taxon>
        <taxon>Spiralia</taxon>
        <taxon>Lophotrochozoa</taxon>
        <taxon>Platyhelminthes</taxon>
        <taxon>Trematoda</taxon>
        <taxon>Digenea</taxon>
        <taxon>Plagiorchiida</taxon>
        <taxon>Echinostomata</taxon>
        <taxon>Echinostomatoidea</taxon>
        <taxon>Echinostomatidae</taxon>
        <taxon>Echinostoma</taxon>
    </lineage>
</organism>
<dbReference type="InterPro" id="IPR024940">
    <property type="entry name" value="TCF/LEF"/>
</dbReference>
<sequence>MHSRRKKKRRLAAAVAAAQQAGARGFGKSGTGGTAAAGTGIGTGLGSALGSGEFGSGDVSDETRQALVGNAGLGDLGSAKKCRARFGLEHQHRWCKPCRRKKKCIRFLTDAEYDESEFPSSPPSIGISATTTGTGGTTAPVPRDSSTHPTSLYASSVLPTSVSSSVADLARCSSSSSEPSVSQSGAGAGGVDLWSCYVPNLPGSGPKTSPPDTPSGRNSYAAPSRTPNPAPPGLPVVRRQSADHTSTTGPNAITDRFKRESSEELSTSGSTSLLRGSSCPVGGTSEAHAATSSHLASIVSFSATGCG</sequence>
<evidence type="ECO:0000313" key="10">
    <source>
        <dbReference type="WBParaSite" id="ECPE_0000564501-mRNA-1"/>
    </source>
</evidence>
<dbReference type="PANTHER" id="PTHR10373:SF38">
    <property type="entry name" value="PROTEIN PANGOLIN, ISOFORM J"/>
    <property type="match status" value="1"/>
</dbReference>
<dbReference type="GO" id="GO:0000978">
    <property type="term" value="F:RNA polymerase II cis-regulatory region sequence-specific DNA binding"/>
    <property type="evidence" value="ECO:0007669"/>
    <property type="project" value="TreeGrafter"/>
</dbReference>
<evidence type="ECO:0000256" key="7">
    <source>
        <dbReference type="SAM" id="MobiDB-lite"/>
    </source>
</evidence>
<dbReference type="GO" id="GO:0000981">
    <property type="term" value="F:DNA-binding transcription factor activity, RNA polymerase II-specific"/>
    <property type="evidence" value="ECO:0007669"/>
    <property type="project" value="TreeGrafter"/>
</dbReference>
<gene>
    <name evidence="8" type="ORF">ECPE_LOCUS5632</name>
</gene>
<dbReference type="WBParaSite" id="ECPE_0000564501-mRNA-1">
    <property type="protein sequence ID" value="ECPE_0000564501-mRNA-1"/>
    <property type="gene ID" value="ECPE_0000564501"/>
</dbReference>
<protein>
    <submittedName>
        <fullName evidence="10">Nuclear receptor domain-containing protein</fullName>
    </submittedName>
</protein>
<accession>A0A183AF97</accession>
<dbReference type="GO" id="GO:1990907">
    <property type="term" value="C:beta-catenin-TCF complex"/>
    <property type="evidence" value="ECO:0007669"/>
    <property type="project" value="TreeGrafter"/>
</dbReference>
<dbReference type="GO" id="GO:0000785">
    <property type="term" value="C:chromatin"/>
    <property type="evidence" value="ECO:0007669"/>
    <property type="project" value="TreeGrafter"/>
</dbReference>
<evidence type="ECO:0000313" key="8">
    <source>
        <dbReference type="EMBL" id="VDP76087.1"/>
    </source>
</evidence>
<keyword evidence="3" id="KW-0238">DNA-binding</keyword>
<keyword evidence="5" id="KW-0804">Transcription</keyword>
<dbReference type="OrthoDB" id="10585159at2759"/>
<keyword evidence="2" id="KW-0805">Transcription regulation</keyword>
<comment type="subcellular location">
    <subcellularLocation>
        <location evidence="1">Nucleus</location>
    </subcellularLocation>
</comment>
<feature type="region of interest" description="Disordered" evidence="7">
    <location>
        <begin position="202"/>
        <end position="292"/>
    </location>
</feature>
<evidence type="ECO:0000256" key="2">
    <source>
        <dbReference type="ARBA" id="ARBA00023015"/>
    </source>
</evidence>
<feature type="region of interest" description="Disordered" evidence="7">
    <location>
        <begin position="115"/>
        <end position="152"/>
    </location>
</feature>
<evidence type="ECO:0000256" key="6">
    <source>
        <dbReference type="ARBA" id="ARBA00023242"/>
    </source>
</evidence>
<proteinExistence type="predicted"/>
<evidence type="ECO:0000256" key="5">
    <source>
        <dbReference type="ARBA" id="ARBA00023163"/>
    </source>
</evidence>
<name>A0A183AF97_9TREM</name>
<dbReference type="GO" id="GO:0060070">
    <property type="term" value="P:canonical Wnt signaling pathway"/>
    <property type="evidence" value="ECO:0007669"/>
    <property type="project" value="TreeGrafter"/>
</dbReference>
<dbReference type="SMART" id="SM01366">
    <property type="entry name" value="c-clamp"/>
    <property type="match status" value="1"/>
</dbReference>
<dbReference type="Proteomes" id="UP000272942">
    <property type="component" value="Unassembled WGS sequence"/>
</dbReference>
<keyword evidence="4" id="KW-0010">Activator</keyword>